<dbReference type="InterPro" id="IPR011009">
    <property type="entry name" value="Kinase-like_dom_sf"/>
</dbReference>
<dbReference type="Gene3D" id="1.10.510.10">
    <property type="entry name" value="Transferase(Phosphotransferase) domain 1"/>
    <property type="match status" value="1"/>
</dbReference>
<dbReference type="Proteomes" id="UP000250266">
    <property type="component" value="Unassembled WGS sequence"/>
</dbReference>
<evidence type="ECO:0000313" key="2">
    <source>
        <dbReference type="Proteomes" id="UP000250266"/>
    </source>
</evidence>
<sequence>MPNNAWFTPYKFPTWTCLSSGPSQGIVYQLSKKTVVKVPFQYPVNRALPTDKANEQIYMSLRSFAIFKKESAFYNLLAKKPHLNLAQRLQCKQLLEWLENLGYTHRDLKVDNMGINENNQLRLFNFGSIRHRDKEGFYKQVLEDHFTLATCIHFLASGVNPVAKASSLAEVQRTFNILKEG</sequence>
<protein>
    <recommendedName>
        <fullName evidence="3">Protein kinase domain-containing protein</fullName>
    </recommendedName>
</protein>
<proteinExistence type="predicted"/>
<dbReference type="OrthoDB" id="4062651at2759"/>
<accession>A0A8E2J8H2</accession>
<dbReference type="SUPFAM" id="SSF56112">
    <property type="entry name" value="Protein kinase-like (PK-like)"/>
    <property type="match status" value="1"/>
</dbReference>
<keyword evidence="2" id="KW-1185">Reference proteome</keyword>
<reference evidence="1 2" key="1">
    <citation type="journal article" date="2016" name="Nat. Commun.">
        <title>Ectomycorrhizal ecology is imprinted in the genome of the dominant symbiotic fungus Cenococcum geophilum.</title>
        <authorList>
            <consortium name="DOE Joint Genome Institute"/>
            <person name="Peter M."/>
            <person name="Kohler A."/>
            <person name="Ohm R.A."/>
            <person name="Kuo A."/>
            <person name="Krutzmann J."/>
            <person name="Morin E."/>
            <person name="Arend M."/>
            <person name="Barry K.W."/>
            <person name="Binder M."/>
            <person name="Choi C."/>
            <person name="Clum A."/>
            <person name="Copeland A."/>
            <person name="Grisel N."/>
            <person name="Haridas S."/>
            <person name="Kipfer T."/>
            <person name="LaButti K."/>
            <person name="Lindquist E."/>
            <person name="Lipzen A."/>
            <person name="Maire R."/>
            <person name="Meier B."/>
            <person name="Mihaltcheva S."/>
            <person name="Molinier V."/>
            <person name="Murat C."/>
            <person name="Poggeler S."/>
            <person name="Quandt C.A."/>
            <person name="Sperisen C."/>
            <person name="Tritt A."/>
            <person name="Tisserant E."/>
            <person name="Crous P.W."/>
            <person name="Henrissat B."/>
            <person name="Nehls U."/>
            <person name="Egli S."/>
            <person name="Spatafora J.W."/>
            <person name="Grigoriev I.V."/>
            <person name="Martin F.M."/>
        </authorList>
    </citation>
    <scope>NUCLEOTIDE SEQUENCE [LARGE SCALE GENOMIC DNA]</scope>
    <source>
        <strain evidence="1 2">CBS 459.81</strain>
    </source>
</reference>
<evidence type="ECO:0000313" key="1">
    <source>
        <dbReference type="EMBL" id="OCK73248.1"/>
    </source>
</evidence>
<dbReference type="AlphaFoldDB" id="A0A8E2J8H2"/>
<name>A0A8E2J8H2_9PEZI</name>
<dbReference type="EMBL" id="KV745863">
    <property type="protein sequence ID" value="OCK73248.1"/>
    <property type="molecule type" value="Genomic_DNA"/>
</dbReference>
<evidence type="ECO:0008006" key="3">
    <source>
        <dbReference type="Google" id="ProtNLM"/>
    </source>
</evidence>
<gene>
    <name evidence="1" type="ORF">K432DRAFT_447922</name>
</gene>
<organism evidence="1 2">
    <name type="scientific">Lepidopterella palustris CBS 459.81</name>
    <dbReference type="NCBI Taxonomy" id="1314670"/>
    <lineage>
        <taxon>Eukaryota</taxon>
        <taxon>Fungi</taxon>
        <taxon>Dikarya</taxon>
        <taxon>Ascomycota</taxon>
        <taxon>Pezizomycotina</taxon>
        <taxon>Dothideomycetes</taxon>
        <taxon>Pleosporomycetidae</taxon>
        <taxon>Mytilinidiales</taxon>
        <taxon>Argynnaceae</taxon>
        <taxon>Lepidopterella</taxon>
    </lineage>
</organism>